<proteinExistence type="predicted"/>
<organism evidence="1 2">
    <name type="scientific">Pluteus cervinus</name>
    <dbReference type="NCBI Taxonomy" id="181527"/>
    <lineage>
        <taxon>Eukaryota</taxon>
        <taxon>Fungi</taxon>
        <taxon>Dikarya</taxon>
        <taxon>Basidiomycota</taxon>
        <taxon>Agaricomycotina</taxon>
        <taxon>Agaricomycetes</taxon>
        <taxon>Agaricomycetidae</taxon>
        <taxon>Agaricales</taxon>
        <taxon>Pluteineae</taxon>
        <taxon>Pluteaceae</taxon>
        <taxon>Pluteus</taxon>
    </lineage>
</organism>
<protein>
    <submittedName>
        <fullName evidence="1">Uncharacterized protein</fullName>
    </submittedName>
</protein>
<name>A0ACD3AND0_9AGAR</name>
<evidence type="ECO:0000313" key="1">
    <source>
        <dbReference type="EMBL" id="TFK66754.1"/>
    </source>
</evidence>
<evidence type="ECO:0000313" key="2">
    <source>
        <dbReference type="Proteomes" id="UP000308600"/>
    </source>
</evidence>
<gene>
    <name evidence="1" type="ORF">BDN72DRAFT_131401</name>
</gene>
<reference evidence="1 2" key="1">
    <citation type="journal article" date="2019" name="Nat. Ecol. Evol.">
        <title>Megaphylogeny resolves global patterns of mushroom evolution.</title>
        <authorList>
            <person name="Varga T."/>
            <person name="Krizsan K."/>
            <person name="Foldi C."/>
            <person name="Dima B."/>
            <person name="Sanchez-Garcia M."/>
            <person name="Sanchez-Ramirez S."/>
            <person name="Szollosi G.J."/>
            <person name="Szarkandi J.G."/>
            <person name="Papp V."/>
            <person name="Albert L."/>
            <person name="Andreopoulos W."/>
            <person name="Angelini C."/>
            <person name="Antonin V."/>
            <person name="Barry K.W."/>
            <person name="Bougher N.L."/>
            <person name="Buchanan P."/>
            <person name="Buyck B."/>
            <person name="Bense V."/>
            <person name="Catcheside P."/>
            <person name="Chovatia M."/>
            <person name="Cooper J."/>
            <person name="Damon W."/>
            <person name="Desjardin D."/>
            <person name="Finy P."/>
            <person name="Geml J."/>
            <person name="Haridas S."/>
            <person name="Hughes K."/>
            <person name="Justo A."/>
            <person name="Karasinski D."/>
            <person name="Kautmanova I."/>
            <person name="Kiss B."/>
            <person name="Kocsube S."/>
            <person name="Kotiranta H."/>
            <person name="LaButti K.M."/>
            <person name="Lechner B.E."/>
            <person name="Liimatainen K."/>
            <person name="Lipzen A."/>
            <person name="Lukacs Z."/>
            <person name="Mihaltcheva S."/>
            <person name="Morgado L.N."/>
            <person name="Niskanen T."/>
            <person name="Noordeloos M.E."/>
            <person name="Ohm R.A."/>
            <person name="Ortiz-Santana B."/>
            <person name="Ovrebo C."/>
            <person name="Racz N."/>
            <person name="Riley R."/>
            <person name="Savchenko A."/>
            <person name="Shiryaev A."/>
            <person name="Soop K."/>
            <person name="Spirin V."/>
            <person name="Szebenyi C."/>
            <person name="Tomsovsky M."/>
            <person name="Tulloss R.E."/>
            <person name="Uehling J."/>
            <person name="Grigoriev I.V."/>
            <person name="Vagvolgyi C."/>
            <person name="Papp T."/>
            <person name="Martin F.M."/>
            <person name="Miettinen O."/>
            <person name="Hibbett D.S."/>
            <person name="Nagy L.G."/>
        </authorList>
    </citation>
    <scope>NUCLEOTIDE SEQUENCE [LARGE SCALE GENOMIC DNA]</scope>
    <source>
        <strain evidence="1 2">NL-1719</strain>
    </source>
</reference>
<accession>A0ACD3AND0</accession>
<dbReference type="Proteomes" id="UP000308600">
    <property type="component" value="Unassembled WGS sequence"/>
</dbReference>
<keyword evidence="2" id="KW-1185">Reference proteome</keyword>
<dbReference type="EMBL" id="ML208395">
    <property type="protein sequence ID" value="TFK66754.1"/>
    <property type="molecule type" value="Genomic_DNA"/>
</dbReference>
<sequence length="406" mass="43059">MTEEDLEAAREEEEKQKNKRPQRAAVKRAQEDKRLEAEEKAKASRSGQGSTGNARQKAPSAPKPKASKKKVQLETKEPTEQTTPRAAMNVADAGEVEEAPLPPPKRRGRPQKARVENGEEVLDVKAKGKGKEKEKASDEPKTGLLPKWTPLDLESHPLCEPSSSKATPATDNDQTSAAAKPGKSSGTKGAFKKATTDVPHESGGAVAEKIKDTLDVSPGDDNGPVPGSSKTTTSVEDSAGKEEPAVVTKAAKKEMVEVAIDGEKKKGKKKATEAPALPVDVDAASNKVEEKKTTKGGKSAGAKAVVKAPVENGAKDGTKGKGKGAQKKKNDTAASGPTPGVDETPVAGPSNIDINAGDGLQPEVKNKKRKRGEEEEEEPEPEQVESSKENMTGLRRSRRPKMPRKH</sequence>